<feature type="compositionally biased region" description="Basic and acidic residues" evidence="1">
    <location>
        <begin position="130"/>
        <end position="145"/>
    </location>
</feature>
<feature type="region of interest" description="Disordered" evidence="1">
    <location>
        <begin position="1287"/>
        <end position="1345"/>
    </location>
</feature>
<keyword evidence="2" id="KW-0812">Transmembrane</keyword>
<feature type="compositionally biased region" description="Basic and acidic residues" evidence="1">
    <location>
        <begin position="924"/>
        <end position="940"/>
    </location>
</feature>
<feature type="region of interest" description="Disordered" evidence="1">
    <location>
        <begin position="2062"/>
        <end position="2198"/>
    </location>
</feature>
<feature type="compositionally biased region" description="Basic and acidic residues" evidence="1">
    <location>
        <begin position="1787"/>
        <end position="1802"/>
    </location>
</feature>
<feature type="compositionally biased region" description="Basic and acidic residues" evidence="1">
    <location>
        <begin position="1896"/>
        <end position="1917"/>
    </location>
</feature>
<dbReference type="CDD" id="cd06464">
    <property type="entry name" value="ACD_sHsps-like"/>
    <property type="match status" value="1"/>
</dbReference>
<feature type="compositionally biased region" description="Basic and acidic residues" evidence="1">
    <location>
        <begin position="1145"/>
        <end position="1169"/>
    </location>
</feature>
<feature type="transmembrane region" description="Helical" evidence="2">
    <location>
        <begin position="12"/>
        <end position="29"/>
    </location>
</feature>
<dbReference type="Gramene" id="rna35434">
    <property type="protein sequence ID" value="RHN51063.1"/>
    <property type="gene ID" value="gene35434"/>
</dbReference>
<feature type="region of interest" description="Disordered" evidence="1">
    <location>
        <begin position="1223"/>
        <end position="1274"/>
    </location>
</feature>
<feature type="transmembrane region" description="Helical" evidence="2">
    <location>
        <begin position="2205"/>
        <end position="2226"/>
    </location>
</feature>
<dbReference type="Proteomes" id="UP000265566">
    <property type="component" value="Chromosome 6"/>
</dbReference>
<feature type="compositionally biased region" description="Basic and acidic residues" evidence="1">
    <location>
        <begin position="2127"/>
        <end position="2145"/>
    </location>
</feature>
<feature type="compositionally biased region" description="Basic and acidic residues" evidence="1">
    <location>
        <begin position="1621"/>
        <end position="1651"/>
    </location>
</feature>
<feature type="compositionally biased region" description="Basic and acidic residues" evidence="1">
    <location>
        <begin position="258"/>
        <end position="277"/>
    </location>
</feature>
<feature type="compositionally biased region" description="Basic and acidic residues" evidence="1">
    <location>
        <begin position="830"/>
        <end position="852"/>
    </location>
</feature>
<feature type="compositionally biased region" description="Basic and acidic residues" evidence="1">
    <location>
        <begin position="747"/>
        <end position="762"/>
    </location>
</feature>
<name>A0A396HEP7_MEDTR</name>
<dbReference type="EMBL" id="PSQE01000006">
    <property type="protein sequence ID" value="RHN51063.1"/>
    <property type="molecule type" value="Genomic_DNA"/>
</dbReference>
<feature type="compositionally biased region" description="Basic and acidic residues" evidence="1">
    <location>
        <begin position="1052"/>
        <end position="1074"/>
    </location>
</feature>
<feature type="region of interest" description="Disordered" evidence="1">
    <location>
        <begin position="1765"/>
        <end position="1862"/>
    </location>
</feature>
<feature type="compositionally biased region" description="Basic and acidic residues" evidence="1">
    <location>
        <begin position="1666"/>
        <end position="1675"/>
    </location>
</feature>
<feature type="compositionally biased region" description="Basic and acidic residues" evidence="1">
    <location>
        <begin position="2182"/>
        <end position="2198"/>
    </location>
</feature>
<feature type="compositionally biased region" description="Basic and acidic residues" evidence="1">
    <location>
        <begin position="217"/>
        <end position="238"/>
    </location>
</feature>
<feature type="compositionally biased region" description="Basic and acidic residues" evidence="1">
    <location>
        <begin position="1081"/>
        <end position="1108"/>
    </location>
</feature>
<sequence length="2234" mass="257369">MTILIRPKIDIIFLLIYFWLLLLTLYTILNIHANIGYKRNCIDIKISKDGSKISISGEKPIQEMVMMGWVMQRKVVDIKGFNKVFKIPYGVNLDKIKGNYNEEEWILNIYMPKLVKGIFGLKVEEVKEQENDKRKSELEKGEIDHVSSSVGETSQKESKDSEFQHMKGSDNGIEKMLDDNVDENNKETIQKGEEDDGIKRDVTECTIEKEKEESKLKIEDSKVNSTREIEKDVGKDISHNIVDTSQRVAEGSMIQKSGEPKEKEVGEKKGNSKENVVDHIPNTIDSISLNEFGKPKVPQMEKTNRNEGKMNGRESKKFPFEANEDVQKTKFGDIIQKGVTRAKFESQDEDQECVKEKLGKDGFDDAKITINEEFDKYLPKKSHEAREGLNVQKMEENKVVKENGVKRKGKEVEYLVENDDEKRLKMMHVEAKKGNTKETTQEEIEEIRESGIKESGQQPHAERGKGFNVAEEDQREVVKEAFVGTQSLMEKFEGEESKERTKAKRVQDEGKKIEPNEPFEGDTTRDRIEKEITNQNFQKNDDIGVFDGRKTQMFQEMEQKEYFKEDGENNEKSMKKLNGDKYQQIQNEEIGNSKQKEFGELECETKDRLKESSIEPFEPTKASKLEKNVVDHIPSNIDCINQNEFKEEYENPPFEAKEVVQKTLFGNIIKPKLETEDGDEECVRQKPNKEGFDAKITTNEKFPQNLPKNTHEESEGLNVKQMQETKDVMENVVKRKGKKIEYLVEKSEGERLKSKHNIEGKKGNNTRETMQEGEESENGIKESGQQHPKENIVKEKSEVSKNMAEELQHPVENINGNIGFDDVAEEEEQKEVMKEALVESESSMEKTQEEEFKERIVAKRVEDEENKIEYAIVKLKGEGFTKLNVEPNEPFEGDTTRDRIEKEIINQKFQENVDIGIFDGRKPNKFQEMEETELSKEKDSTIGMSMKKVNGEKYEKIQNEVDEGFKKNITKEKDDCYLQEKMSKDRSKEDFPMKMLDSQGDTTEEVKGRKIEKAKGIKEESEKVVPFVKGESEEPKSAMKIKDQQCLQEKEANDHEIEKAKKVKGQEAKRKSDEFIFGESTTKEEPQVQKAKDPKGIDTRTSERELQCERGPATYSTVESIGFKEFEYKSAKDKKQNTKALPPKFENKETQESKDESMSPKEVESIEDKVVKPLSTLRFQSSQQSEVEEKDKFCEGNKANYKGSIESKREDPTKDVQNLIEMKETLKPEIPREEEHKKGEKTEFLNGENVGETMQMETDEPKNRIDTKEKQHVAKVVTEKMDKGKCFDEKMKTTQEKDAESLESSQKNDIDEVKAKRPLELEMPDLQCEFPKTKDHVRAPELRDGEQYGYIKEGIEENKAPKIEASEGAKPSKLQSRSFNQQSTNEINRKPEFSIEEHKEEKESPKLNIVGTEKIDSLQPQILDGQEEVLDVPSFQRQKTLEEEKVVKRTKGSKIEKSEETKDTSTLKREKGKTTQTTEEKKPKIMETTPQFDMASGSKRESEKMQEASKRRYQRESEQVTPKMDVEPPITVEKTQIKKVEGKKHIQVLEETISKEKEDKAQQCVQEKNDKKGFQTPKTIEEKIVLKKMEGLKIAKSEEEKEKYQMEERTTPFDKACGSKRVADKVHEKVHETPLREHQREPEEFTSKIELDSPTTFEKPPRKKVERKEAHEFTRPKIMSSEIPKVEEVQEDKEVERHIHLPEASISKEERTQVTTTRSKEKDRVEPKGEVGMPQENQNLSPKEPFDSIVGSRILEAAADKVVQQFEVKGEDKTKKKDSKMSVQESEESKTRKEVEQCIIKDEEQEEDKDETSGRKKDNEIPKGEEEKYVERHIHVLEETVSKEGTGTKQNSNIAKNSPLHAMQETTTLEVVADKVVQESKFPSSSSTQQLEVEGEEKTKKKESKIDVQKERERHILVPEATISKEGTRVTITTTHSKENCRVEPKGEIGKPPKNQTPSPKEPFQSTEGSTLEAVADKEAQQFEVEEKEKTKKKDSKMDVQESTKSKTGKEVEECIIKDEETKHEIEQKEGKSETTGWKKHNEIPKVEEKKVERHIHVEAIISKEKDRVEPKEVNTPGTGTKQNFGVSKNPARTEPFYSMEGTTTLEAVADVQESKVSSSTSTQQFEVEREEKTKKRESKIDVQESTKSNRGQEIVEKCINKDEESKHGREEIDDEEEERDYEQVSKEQKEGKDETSEDKISKKLFIPFVIAAGSALLVTLVVMFVRHRKSRKR</sequence>
<feature type="compositionally biased region" description="Basic and acidic residues" evidence="1">
    <location>
        <begin position="1498"/>
        <end position="1518"/>
    </location>
</feature>
<keyword evidence="2" id="KW-0472">Membrane</keyword>
<organism evidence="3">
    <name type="scientific">Medicago truncatula</name>
    <name type="common">Barrel medic</name>
    <name type="synonym">Medicago tribuloides</name>
    <dbReference type="NCBI Taxonomy" id="3880"/>
    <lineage>
        <taxon>Eukaryota</taxon>
        <taxon>Viridiplantae</taxon>
        <taxon>Streptophyta</taxon>
        <taxon>Embryophyta</taxon>
        <taxon>Tracheophyta</taxon>
        <taxon>Spermatophyta</taxon>
        <taxon>Magnoliopsida</taxon>
        <taxon>eudicotyledons</taxon>
        <taxon>Gunneridae</taxon>
        <taxon>Pentapetalae</taxon>
        <taxon>rosids</taxon>
        <taxon>fabids</taxon>
        <taxon>Fabales</taxon>
        <taxon>Fabaceae</taxon>
        <taxon>Papilionoideae</taxon>
        <taxon>50 kb inversion clade</taxon>
        <taxon>NPAAA clade</taxon>
        <taxon>Hologalegina</taxon>
        <taxon>IRL clade</taxon>
        <taxon>Trifolieae</taxon>
        <taxon>Medicago</taxon>
    </lineage>
</organism>
<feature type="compositionally biased region" description="Polar residues" evidence="1">
    <location>
        <begin position="2115"/>
        <end position="2126"/>
    </location>
</feature>
<accession>A0A396HEP7</accession>
<keyword evidence="2" id="KW-1133">Transmembrane helix</keyword>
<feature type="compositionally biased region" description="Polar residues" evidence="1">
    <location>
        <begin position="1881"/>
        <end position="1891"/>
    </location>
</feature>
<feature type="compositionally biased region" description="Basic and acidic residues" evidence="1">
    <location>
        <begin position="1287"/>
        <end position="1320"/>
    </location>
</feature>
<gene>
    <name evidence="3" type="ORF">MtrunA17_Chr6g0464341</name>
</gene>
<feature type="compositionally biased region" description="Polar residues" evidence="1">
    <location>
        <begin position="696"/>
        <end position="708"/>
    </location>
</feature>
<feature type="compositionally biased region" description="Basic and acidic residues" evidence="1">
    <location>
        <begin position="1387"/>
        <end position="1405"/>
    </location>
</feature>
<feature type="compositionally biased region" description="Basic and acidic residues" evidence="1">
    <location>
        <begin position="787"/>
        <end position="809"/>
    </location>
</feature>
<feature type="compositionally biased region" description="Basic and acidic residues" evidence="1">
    <location>
        <begin position="2062"/>
        <end position="2073"/>
    </location>
</feature>
<evidence type="ECO:0000256" key="2">
    <source>
        <dbReference type="SAM" id="Phobius"/>
    </source>
</evidence>
<feature type="compositionally biased region" description="Polar residues" evidence="1">
    <location>
        <begin position="1843"/>
        <end position="1856"/>
    </location>
</feature>
<feature type="compositionally biased region" description="Polar residues" evidence="1">
    <location>
        <begin position="2076"/>
        <end position="2087"/>
    </location>
</feature>
<protein>
    <submittedName>
        <fullName evidence="3">Putative alpha crystallin/Hsp20 domain-containing protein</fullName>
    </submittedName>
</protein>
<feature type="compositionally biased region" description="Basic and acidic residues" evidence="1">
    <location>
        <begin position="2154"/>
        <end position="2171"/>
    </location>
</feature>
<feature type="compositionally biased region" description="Basic and acidic residues" evidence="1">
    <location>
        <begin position="1975"/>
        <end position="2033"/>
    </location>
</feature>
<comment type="caution">
    <text evidence="3">The sequence shown here is derived from an EMBL/GenBank/DDBJ whole genome shotgun (WGS) entry which is preliminary data.</text>
</comment>
<feature type="compositionally biased region" description="Polar residues" evidence="1">
    <location>
        <begin position="1373"/>
        <end position="1386"/>
    </location>
</feature>
<feature type="region of interest" description="Disordered" evidence="1">
    <location>
        <begin position="428"/>
        <end position="472"/>
    </location>
</feature>
<feature type="compositionally biased region" description="Basic and acidic residues" evidence="1">
    <location>
        <begin position="428"/>
        <end position="440"/>
    </location>
</feature>
<feature type="compositionally biased region" description="Basic and acidic residues" evidence="1">
    <location>
        <begin position="302"/>
        <end position="323"/>
    </location>
</feature>
<evidence type="ECO:0000256" key="1">
    <source>
        <dbReference type="SAM" id="MobiDB-lite"/>
    </source>
</evidence>
<feature type="compositionally biased region" description="Acidic residues" evidence="1">
    <location>
        <begin position="2172"/>
        <end position="2181"/>
    </location>
</feature>
<feature type="compositionally biased region" description="Polar residues" evidence="1">
    <location>
        <begin position="1954"/>
        <end position="1970"/>
    </location>
</feature>
<feature type="compositionally biased region" description="Basic and acidic residues" evidence="1">
    <location>
        <begin position="980"/>
        <end position="992"/>
    </location>
</feature>
<proteinExistence type="predicted"/>
<feature type="region of interest" description="Disordered" evidence="1">
    <location>
        <begin position="1357"/>
        <end position="1412"/>
    </location>
</feature>
<feature type="region of interest" description="Disordered" evidence="1">
    <location>
        <begin position="1879"/>
        <end position="2043"/>
    </location>
</feature>
<feature type="region of interest" description="Disordered" evidence="1">
    <location>
        <begin position="1052"/>
        <end position="1114"/>
    </location>
</feature>
<feature type="compositionally biased region" description="Basic and acidic residues" evidence="1">
    <location>
        <begin position="1259"/>
        <end position="1274"/>
    </location>
</feature>
<feature type="compositionally biased region" description="Basic and acidic residues" evidence="1">
    <location>
        <begin position="1811"/>
        <end position="1842"/>
    </location>
</feature>
<feature type="compositionally biased region" description="Basic and acidic residues" evidence="1">
    <location>
        <begin position="676"/>
        <end position="693"/>
    </location>
</feature>
<feature type="compositionally biased region" description="Basic and acidic residues" evidence="1">
    <location>
        <begin position="1439"/>
        <end position="1485"/>
    </location>
</feature>
<feature type="region of interest" description="Disordered" evidence="1">
    <location>
        <begin position="217"/>
        <end position="323"/>
    </location>
</feature>
<feature type="compositionally biased region" description="Basic and acidic residues" evidence="1">
    <location>
        <begin position="490"/>
        <end position="515"/>
    </location>
</feature>
<feature type="compositionally biased region" description="Basic and acidic residues" evidence="1">
    <location>
        <begin position="1599"/>
        <end position="1612"/>
    </location>
</feature>
<feature type="region of interest" description="Disordered" evidence="1">
    <location>
        <begin position="980"/>
        <end position="1010"/>
    </location>
</feature>
<feature type="region of interest" description="Disordered" evidence="1">
    <location>
        <begin position="1599"/>
        <end position="1748"/>
    </location>
</feature>
<evidence type="ECO:0000313" key="3">
    <source>
        <dbReference type="EMBL" id="RHN51063.1"/>
    </source>
</evidence>
<feature type="compositionally biased region" description="Basic and acidic residues" evidence="1">
    <location>
        <begin position="1357"/>
        <end position="1367"/>
    </location>
</feature>
<feature type="region of interest" description="Disordered" evidence="1">
    <location>
        <begin position="676"/>
        <end position="724"/>
    </location>
</feature>
<feature type="region of interest" description="Disordered" evidence="1">
    <location>
        <begin position="1429"/>
        <end position="1532"/>
    </location>
</feature>
<feature type="region of interest" description="Disordered" evidence="1">
    <location>
        <begin position="130"/>
        <end position="181"/>
    </location>
</feature>
<feature type="compositionally biased region" description="Basic and acidic residues" evidence="1">
    <location>
        <begin position="1684"/>
        <end position="1729"/>
    </location>
</feature>
<feature type="compositionally biased region" description="Basic and acidic residues" evidence="1">
    <location>
        <begin position="1331"/>
        <end position="1345"/>
    </location>
</feature>
<reference evidence="3" key="1">
    <citation type="journal article" date="2018" name="Nat. Plants">
        <title>Whole-genome landscape of Medicago truncatula symbiotic genes.</title>
        <authorList>
            <person name="Pecrix Y."/>
            <person name="Gamas P."/>
            <person name="Carrere S."/>
        </authorList>
    </citation>
    <scope>NUCLEOTIDE SEQUENCE</scope>
    <source>
        <tissue evidence="3">Leaves</tissue>
    </source>
</reference>
<feature type="region of interest" description="Disordered" evidence="1">
    <location>
        <begin position="924"/>
        <end position="947"/>
    </location>
</feature>
<feature type="compositionally biased region" description="Basic and acidic residues" evidence="1">
    <location>
        <begin position="1936"/>
        <end position="1951"/>
    </location>
</feature>
<feature type="region of interest" description="Disordered" evidence="1">
    <location>
        <begin position="747"/>
        <end position="852"/>
    </location>
</feature>
<feature type="region of interest" description="Disordered" evidence="1">
    <location>
        <begin position="489"/>
        <end position="526"/>
    </location>
</feature>
<feature type="region of interest" description="Disordered" evidence="1">
    <location>
        <begin position="1129"/>
        <end position="1169"/>
    </location>
</feature>
<feature type="compositionally biased region" description="Basic and acidic residues" evidence="1">
    <location>
        <begin position="1223"/>
        <end position="1243"/>
    </location>
</feature>
<feature type="compositionally biased region" description="Basic and acidic residues" evidence="1">
    <location>
        <begin position="154"/>
        <end position="181"/>
    </location>
</feature>